<organism evidence="2 3">
    <name type="scientific">Sporosarcina siberiensis</name>
    <dbReference type="NCBI Taxonomy" id="1365606"/>
    <lineage>
        <taxon>Bacteria</taxon>
        <taxon>Bacillati</taxon>
        <taxon>Bacillota</taxon>
        <taxon>Bacilli</taxon>
        <taxon>Bacillales</taxon>
        <taxon>Caryophanaceae</taxon>
        <taxon>Sporosarcina</taxon>
    </lineage>
</organism>
<sequence>MIRDILRTIGVACILTGTFLFFENTGKEPINNDASQQDLQIKDLEDKLSATQNELSKLQTATSVSQKSKTEKSEDENKIVEKESESETEIIIKTLFTIQPGTDSTSVGYELLRQGLIKDNIDFETYLTTENLSGKIQIGEYELDSSMDIKTIVELITK</sequence>
<dbReference type="RefSeq" id="WP_381535215.1">
    <property type="nucleotide sequence ID" value="NZ_JBHUGI010000002.1"/>
</dbReference>
<dbReference type="Proteomes" id="UP001597218">
    <property type="component" value="Unassembled WGS sequence"/>
</dbReference>
<gene>
    <name evidence="2" type="ORF">ACFSFY_00535</name>
</gene>
<evidence type="ECO:0008006" key="4">
    <source>
        <dbReference type="Google" id="ProtNLM"/>
    </source>
</evidence>
<dbReference type="EMBL" id="JBHUGI010000002">
    <property type="protein sequence ID" value="MFD1926560.1"/>
    <property type="molecule type" value="Genomic_DNA"/>
</dbReference>
<evidence type="ECO:0000313" key="3">
    <source>
        <dbReference type="Proteomes" id="UP001597218"/>
    </source>
</evidence>
<reference evidence="3" key="1">
    <citation type="journal article" date="2019" name="Int. J. Syst. Evol. Microbiol.">
        <title>The Global Catalogue of Microorganisms (GCM) 10K type strain sequencing project: providing services to taxonomists for standard genome sequencing and annotation.</title>
        <authorList>
            <consortium name="The Broad Institute Genomics Platform"/>
            <consortium name="The Broad Institute Genome Sequencing Center for Infectious Disease"/>
            <person name="Wu L."/>
            <person name="Ma J."/>
        </authorList>
    </citation>
    <scope>NUCLEOTIDE SEQUENCE [LARGE SCALE GENOMIC DNA]</scope>
    <source>
        <strain evidence="3">CGMCC 4.7177</strain>
    </source>
</reference>
<protein>
    <recommendedName>
        <fullName evidence="4">YceG-like family protein</fullName>
    </recommendedName>
</protein>
<accession>A0ABW4SCG2</accession>
<comment type="caution">
    <text evidence="2">The sequence shown here is derived from an EMBL/GenBank/DDBJ whole genome shotgun (WGS) entry which is preliminary data.</text>
</comment>
<feature type="compositionally biased region" description="Basic and acidic residues" evidence="1">
    <location>
        <begin position="68"/>
        <end position="83"/>
    </location>
</feature>
<dbReference type="Gene3D" id="3.30.1490.480">
    <property type="entry name" value="Endolytic murein transglycosylase"/>
    <property type="match status" value="1"/>
</dbReference>
<proteinExistence type="predicted"/>
<evidence type="ECO:0000256" key="1">
    <source>
        <dbReference type="SAM" id="MobiDB-lite"/>
    </source>
</evidence>
<name>A0ABW4SCG2_9BACL</name>
<keyword evidence="3" id="KW-1185">Reference proteome</keyword>
<evidence type="ECO:0000313" key="2">
    <source>
        <dbReference type="EMBL" id="MFD1926560.1"/>
    </source>
</evidence>
<feature type="region of interest" description="Disordered" evidence="1">
    <location>
        <begin position="59"/>
        <end position="83"/>
    </location>
</feature>